<dbReference type="RefSeq" id="WP_281044520.1">
    <property type="nucleotide sequence ID" value="NZ_JARYGZ010000001.1"/>
</dbReference>
<dbReference type="Gene3D" id="3.55.50.30">
    <property type="match status" value="1"/>
</dbReference>
<organism evidence="17 18">
    <name type="scientific">Sphingomonas oryzagri</name>
    <dbReference type="NCBI Taxonomy" id="3042314"/>
    <lineage>
        <taxon>Bacteria</taxon>
        <taxon>Pseudomonadati</taxon>
        <taxon>Pseudomonadota</taxon>
        <taxon>Alphaproteobacteria</taxon>
        <taxon>Sphingomonadales</taxon>
        <taxon>Sphingomonadaceae</taxon>
        <taxon>Sphingomonas</taxon>
    </lineage>
</organism>
<feature type="domain" description="TonB-dependent receptor plug" evidence="16">
    <location>
        <begin position="150"/>
        <end position="255"/>
    </location>
</feature>
<dbReference type="Pfam" id="PF07715">
    <property type="entry name" value="Plug"/>
    <property type="match status" value="1"/>
</dbReference>
<evidence type="ECO:0000256" key="12">
    <source>
        <dbReference type="RuleBase" id="RU003357"/>
    </source>
</evidence>
<keyword evidence="6" id="KW-0408">Iron</keyword>
<evidence type="ECO:0000256" key="1">
    <source>
        <dbReference type="ARBA" id="ARBA00004571"/>
    </source>
</evidence>
<evidence type="ECO:0000256" key="6">
    <source>
        <dbReference type="ARBA" id="ARBA00023004"/>
    </source>
</evidence>
<feature type="chain" id="PRO_5045251180" evidence="14">
    <location>
        <begin position="30"/>
        <end position="840"/>
    </location>
</feature>
<evidence type="ECO:0000256" key="4">
    <source>
        <dbReference type="ARBA" id="ARBA00022496"/>
    </source>
</evidence>
<dbReference type="EMBL" id="JARYGZ010000001">
    <property type="protein sequence ID" value="MDH7639251.1"/>
    <property type="molecule type" value="Genomic_DNA"/>
</dbReference>
<gene>
    <name evidence="17" type="ORF">QGN17_10965</name>
</gene>
<keyword evidence="4" id="KW-0410">Iron transport</keyword>
<evidence type="ECO:0000256" key="8">
    <source>
        <dbReference type="ARBA" id="ARBA00023077"/>
    </source>
</evidence>
<comment type="similarity">
    <text evidence="11 12">Belongs to the TonB-dependent receptor family.</text>
</comment>
<keyword evidence="10 11" id="KW-0998">Cell outer membrane</keyword>
<sequence length="840" mass="89917">MPYRPASIVTCVAGFGAAVALCLPSPAEAQTSRHAFDIPGGPAGASLELFAKQSGRQILFPTDAIGDRRAPSIIGTFDDASVLERLVRAAGLAIASTDGPTIILQRQLPLPPPPPPRPARRPAPLPPSPPTPVAQRDIIVTAMKRSQSALSVPESISVLAGDQLSTLGVRTPADLQDVLPTLATMTVEHGISFNIRGITTTDITSKGDQGVAYNVDGIFIGRPIEQAIAFFDIRRIEVLRGPQGTLYGKSATGGAINVITNEPVDRWEGYGQIEVGNFAARRGQGAINVPLASWLAVRAAGNFNLHDGYLAPSDGGERKSSEDDRTGRLSARAEIGPNVVARVTLTSGHVGGTGTGYAELGNFIGGGSSAAKRTIYPNPFPASLDHHFINVDGQLNATLGPLRLTYVGARLRFDGDEQSANNNDPHDPDVLALPIDPAVQIHGRFVTRITSDEHEVRLSNGEPGRWDYVLGINYYHERIDENDHNLNAPSGDLDPALQSNASDIIGTTAHRSYGLFGQTTLHLSTKLGLIGGLRYSRDSVRRRGTSAFGLYDAAGNPCYGVADCIGNPSSGHERAGKLTYRIGLDYQLSPSNLLYASIATGYKAGGFNDARTPGGNPSAYAPEQLTACELGYKGRPAAGLELATSLYYYDYSKAQINGIVLVNGTGVLNTRIVPAVIYGWEGTANWTVSPSTLVSLSASIGQSHYVRFQAGYLQNIDWSHLPLDRVPTFAGTVSVDRNWGLSGGWSLRFHALSKISTHYFLSDFTSGLRFRQGGFTRSSASLTLSAPGNRWYLQAFVQNIENELQATSPPQNYDPTYLNASYLNISDPRLYGLRLGFTFG</sequence>
<dbReference type="SUPFAM" id="SSF56935">
    <property type="entry name" value="Porins"/>
    <property type="match status" value="1"/>
</dbReference>
<dbReference type="Proteomes" id="UP001160625">
    <property type="component" value="Unassembled WGS sequence"/>
</dbReference>
<evidence type="ECO:0000256" key="2">
    <source>
        <dbReference type="ARBA" id="ARBA00022448"/>
    </source>
</evidence>
<evidence type="ECO:0000256" key="13">
    <source>
        <dbReference type="SAM" id="MobiDB-lite"/>
    </source>
</evidence>
<comment type="caution">
    <text evidence="17">The sequence shown here is derived from an EMBL/GenBank/DDBJ whole genome shotgun (WGS) entry which is preliminary data.</text>
</comment>
<keyword evidence="5 11" id="KW-0812">Transmembrane</keyword>
<feature type="signal peptide" evidence="14">
    <location>
        <begin position="1"/>
        <end position="29"/>
    </location>
</feature>
<feature type="domain" description="TonB-dependent receptor-like beta-barrel" evidence="15">
    <location>
        <begin position="373"/>
        <end position="800"/>
    </location>
</feature>
<protein>
    <submittedName>
        <fullName evidence="17">TonB-dependent receptor</fullName>
    </submittedName>
</protein>
<comment type="subcellular location">
    <subcellularLocation>
        <location evidence="1 11">Cell outer membrane</location>
        <topology evidence="1 11">Multi-pass membrane protein</topology>
    </subcellularLocation>
</comment>
<keyword evidence="9 11" id="KW-0472">Membrane</keyword>
<dbReference type="InterPro" id="IPR000531">
    <property type="entry name" value="Beta-barrel_TonB"/>
</dbReference>
<dbReference type="PANTHER" id="PTHR32552">
    <property type="entry name" value="FERRICHROME IRON RECEPTOR-RELATED"/>
    <property type="match status" value="1"/>
</dbReference>
<accession>A0ABT6N2I4</accession>
<reference evidence="17" key="1">
    <citation type="submission" date="2023-04" db="EMBL/GenBank/DDBJ databases">
        <title>Sphingomonas sp. MAHUQ-71 isolated from rice field.</title>
        <authorList>
            <person name="Huq M.A."/>
        </authorList>
    </citation>
    <scope>NUCLEOTIDE SEQUENCE</scope>
    <source>
        <strain evidence="17">MAHUQ-71</strain>
    </source>
</reference>
<keyword evidence="7" id="KW-0406">Ion transport</keyword>
<feature type="region of interest" description="Disordered" evidence="13">
    <location>
        <begin position="104"/>
        <end position="132"/>
    </location>
</feature>
<evidence type="ECO:0000256" key="14">
    <source>
        <dbReference type="SAM" id="SignalP"/>
    </source>
</evidence>
<evidence type="ECO:0000259" key="16">
    <source>
        <dbReference type="Pfam" id="PF07715"/>
    </source>
</evidence>
<evidence type="ECO:0000256" key="10">
    <source>
        <dbReference type="ARBA" id="ARBA00023237"/>
    </source>
</evidence>
<dbReference type="Pfam" id="PF00593">
    <property type="entry name" value="TonB_dep_Rec_b-barrel"/>
    <property type="match status" value="1"/>
</dbReference>
<keyword evidence="8 12" id="KW-0798">TonB box</keyword>
<dbReference type="InterPro" id="IPR039426">
    <property type="entry name" value="TonB-dep_rcpt-like"/>
</dbReference>
<name>A0ABT6N2I4_9SPHN</name>
<evidence type="ECO:0000259" key="15">
    <source>
        <dbReference type="Pfam" id="PF00593"/>
    </source>
</evidence>
<evidence type="ECO:0000256" key="3">
    <source>
        <dbReference type="ARBA" id="ARBA00022452"/>
    </source>
</evidence>
<dbReference type="InterPro" id="IPR012910">
    <property type="entry name" value="Plug_dom"/>
</dbReference>
<dbReference type="Gene3D" id="2.40.170.20">
    <property type="entry name" value="TonB-dependent receptor, beta-barrel domain"/>
    <property type="match status" value="1"/>
</dbReference>
<dbReference type="PROSITE" id="PS52016">
    <property type="entry name" value="TONB_DEPENDENT_REC_3"/>
    <property type="match status" value="1"/>
</dbReference>
<keyword evidence="18" id="KW-1185">Reference proteome</keyword>
<keyword evidence="17" id="KW-0675">Receptor</keyword>
<evidence type="ECO:0000256" key="11">
    <source>
        <dbReference type="PROSITE-ProRule" id="PRU01360"/>
    </source>
</evidence>
<proteinExistence type="inferred from homology"/>
<evidence type="ECO:0000256" key="9">
    <source>
        <dbReference type="ARBA" id="ARBA00023136"/>
    </source>
</evidence>
<evidence type="ECO:0000256" key="5">
    <source>
        <dbReference type="ARBA" id="ARBA00022692"/>
    </source>
</evidence>
<dbReference type="InterPro" id="IPR036942">
    <property type="entry name" value="Beta-barrel_TonB_sf"/>
</dbReference>
<evidence type="ECO:0000256" key="7">
    <source>
        <dbReference type="ARBA" id="ARBA00023065"/>
    </source>
</evidence>
<dbReference type="PANTHER" id="PTHR32552:SF81">
    <property type="entry name" value="TONB-DEPENDENT OUTER MEMBRANE RECEPTOR"/>
    <property type="match status" value="1"/>
</dbReference>
<keyword evidence="2 11" id="KW-0813">Transport</keyword>
<feature type="compositionally biased region" description="Pro residues" evidence="13">
    <location>
        <begin position="109"/>
        <end position="132"/>
    </location>
</feature>
<evidence type="ECO:0000313" key="18">
    <source>
        <dbReference type="Proteomes" id="UP001160625"/>
    </source>
</evidence>
<keyword evidence="3 11" id="KW-1134">Transmembrane beta strand</keyword>
<evidence type="ECO:0000313" key="17">
    <source>
        <dbReference type="EMBL" id="MDH7639251.1"/>
    </source>
</evidence>
<keyword evidence="14" id="KW-0732">Signal</keyword>